<evidence type="ECO:0000256" key="4">
    <source>
        <dbReference type="ARBA" id="ARBA00021023"/>
    </source>
</evidence>
<evidence type="ECO:0000256" key="8">
    <source>
        <dbReference type="ARBA" id="ARBA00045743"/>
    </source>
</evidence>
<dbReference type="EMBL" id="JAKROA010000001">
    <property type="protein sequence ID" value="KAL5112884.1"/>
    <property type="molecule type" value="Genomic_DNA"/>
</dbReference>
<evidence type="ECO:0000256" key="1">
    <source>
        <dbReference type="ARBA" id="ARBA00001712"/>
    </source>
</evidence>
<dbReference type="PROSITE" id="PS00545">
    <property type="entry name" value="ALDOSE_1_EPIMERASE"/>
    <property type="match status" value="1"/>
</dbReference>
<protein>
    <recommendedName>
        <fullName evidence="4">Galactose mutarotase</fullName>
    </recommendedName>
    <alternativeName>
        <fullName evidence="7">Aldose 1-epimerase</fullName>
    </alternativeName>
</protein>
<comment type="pathway">
    <text evidence="2">Carbohydrate metabolism; galactose metabolism.</text>
</comment>
<dbReference type="SUPFAM" id="SSF74650">
    <property type="entry name" value="Galactose mutarotase-like"/>
    <property type="match status" value="1"/>
</dbReference>
<dbReference type="Pfam" id="PF01263">
    <property type="entry name" value="Aldose_epim"/>
    <property type="match status" value="1"/>
</dbReference>
<keyword evidence="5" id="KW-0413">Isomerase</keyword>
<comment type="catalytic activity">
    <reaction evidence="1">
        <text>alpha-D-galactose = beta-D-galactose</text>
        <dbReference type="Rhea" id="RHEA:28675"/>
        <dbReference type="ChEBI" id="CHEBI:27667"/>
        <dbReference type="ChEBI" id="CHEBI:28061"/>
        <dbReference type="EC" id="5.1.3.3"/>
    </reaction>
    <physiologicalReaction direction="right-to-left" evidence="1">
        <dbReference type="Rhea" id="RHEA:28677"/>
    </physiologicalReaction>
</comment>
<evidence type="ECO:0000256" key="3">
    <source>
        <dbReference type="ARBA" id="ARBA00006206"/>
    </source>
</evidence>
<reference evidence="9 10" key="1">
    <citation type="journal article" date="2022" name="Front. Cell. Infect. Microbiol.">
        <title>The Genomes of Two Strains of Taenia crassiceps the Animal Model for the Study of Human Cysticercosis.</title>
        <authorList>
            <person name="Bobes R.J."/>
            <person name="Estrada K."/>
            <person name="Rios-Valencia D.G."/>
            <person name="Calderon-Gallegos A."/>
            <person name="de la Torre P."/>
            <person name="Carrero J.C."/>
            <person name="Sanchez-Flores A."/>
            <person name="Laclette J.P."/>
        </authorList>
    </citation>
    <scope>NUCLEOTIDE SEQUENCE [LARGE SCALE GENOMIC DNA]</scope>
    <source>
        <strain evidence="9">WFUcys</strain>
    </source>
</reference>
<dbReference type="CDD" id="cd09019">
    <property type="entry name" value="galactose_mutarotase_like"/>
    <property type="match status" value="1"/>
</dbReference>
<gene>
    <name evidence="9" type="ORF">TcWFU_009138</name>
</gene>
<evidence type="ECO:0000256" key="2">
    <source>
        <dbReference type="ARBA" id="ARBA00004947"/>
    </source>
</evidence>
<proteinExistence type="inferred from homology"/>
<evidence type="ECO:0000256" key="6">
    <source>
        <dbReference type="ARBA" id="ARBA00023277"/>
    </source>
</evidence>
<keyword evidence="6" id="KW-0119">Carbohydrate metabolism</keyword>
<evidence type="ECO:0000256" key="5">
    <source>
        <dbReference type="ARBA" id="ARBA00023235"/>
    </source>
</evidence>
<comment type="similarity">
    <text evidence="3">Belongs to the aldose epimerase family.</text>
</comment>
<dbReference type="InterPro" id="IPR008183">
    <property type="entry name" value="Aldose_1/G6P_1-epimerase"/>
</dbReference>
<dbReference type="InterPro" id="IPR014718">
    <property type="entry name" value="GH-type_carb-bd"/>
</dbReference>
<sequence>MNPTLNLWKEALERKQIEEERSFRNILPQLSVRRRLMQQRVLLTHRTYRKRLEMGHLHAARKLRRQCVNFLKMVENNFDPITNTLFDVSFLQPESIVANPDSLIQLFKNILSFKISHESEGQNFGVKDAIAANKLEAHNQTLEIACLLLDHMRSSFENSLGAGQRPKTMSILNGFLNLLRNLVQLTSVRGLVEVRLAIEHHQPRRVYRQFSGNPEFYDFYQSSQLAVERAMLNILNSTILLSRNAVKIIYLQMYVSTLMSSDYSKKVPVKFSFDEISLLGEDPQDVDVAESTKTVNLFQEAINSPKLQSVLKLLPANEKQAVILKAAIRTLDDDTLALIISFGDERTANANHEENVENYNTKCPRYSGHSPVSEFCFSFLLLLYPSRIVPKSFQAMEFIAVDASSSAISQVASLVTFPVYQSILLEGRSDERCYQTNRGVICPRLANCIQEERSLASGEIVTTMEDWGRTSRGAPVKRITISPILSEKLTTGSDADTWTKVRSTILSYGAAIQQLWIPGFTDTGGRRKTNLSVADVVLGYSDIASYERNPAYHGVIVGRVAGRISNAKFTIPIELDPSISTAYKLPKNQQKKHCLHGGITGLTFRPWDIVEVKKDSVKLKVTSADGEDGFPGNLTVYVTYRLSVNEEDQRVCLSIDYFANITDGICPINLTNHTYFNLAGHRAGPDALDRHMVCIQADKMCECDADRIPTGRLVKVGRVEGTDLNQLTCLKEGLRKIHPPPQQGFDEYYVFRDLPIDEAKAVVIEPNSCRRLELFTDQLGVQFYTGNYLDSKTDPVGKDTYNYLPHAGLCLEAQGFPDAVNRSNFPKQFVTPTGTCYVQKTRRSKFQSKTALFTT</sequence>
<comment type="function">
    <text evidence="8">Mutarotase that catalyzes the interconversion of beta-D-galactose and alpha-D-galactose during galactose metabolism. Beta-D-galactose is metabolized in the liver into glucose 1-phosphate, the primary metabolic fuel, by the action of four enzymes that constitute the Leloir pathway: GALM, GALK1 (galactokinase), GALT (galactose-1-phosphate uridylyltransferase) and GALE (UDP-galactose-4'-epimerase). Involved in the maintenance of the equilibrium between the beta- and alpha-anomers of galactose, therefore ensuring a sufficient supply of the alpha-anomer for GALK1. Also active on D-glucose although shows a preference for galactose over glucose.</text>
</comment>
<dbReference type="InterPro" id="IPR011013">
    <property type="entry name" value="Gal_mutarotase_sf_dom"/>
</dbReference>
<dbReference type="PANTHER" id="PTHR10091:SF0">
    <property type="entry name" value="GALACTOSE MUTAROTASE"/>
    <property type="match status" value="1"/>
</dbReference>
<dbReference type="InterPro" id="IPR018052">
    <property type="entry name" value="Ald1_epimerase_CS"/>
</dbReference>
<accession>A0ABR4QTY7</accession>
<dbReference type="Gene3D" id="2.70.98.10">
    <property type="match status" value="1"/>
</dbReference>
<evidence type="ECO:0000313" key="10">
    <source>
        <dbReference type="Proteomes" id="UP001651158"/>
    </source>
</evidence>
<dbReference type="PANTHER" id="PTHR10091">
    <property type="entry name" value="ALDOSE-1-EPIMERASE"/>
    <property type="match status" value="1"/>
</dbReference>
<dbReference type="InterPro" id="IPR047215">
    <property type="entry name" value="Galactose_mutarotase-like"/>
</dbReference>
<evidence type="ECO:0000256" key="7">
    <source>
        <dbReference type="ARBA" id="ARBA00032729"/>
    </source>
</evidence>
<evidence type="ECO:0000313" key="9">
    <source>
        <dbReference type="EMBL" id="KAL5112884.1"/>
    </source>
</evidence>
<name>A0ABR4QTY7_9CEST</name>
<keyword evidence="10" id="KW-1185">Reference proteome</keyword>
<organism evidence="9 10">
    <name type="scientific">Taenia crassiceps</name>
    <dbReference type="NCBI Taxonomy" id="6207"/>
    <lineage>
        <taxon>Eukaryota</taxon>
        <taxon>Metazoa</taxon>
        <taxon>Spiralia</taxon>
        <taxon>Lophotrochozoa</taxon>
        <taxon>Platyhelminthes</taxon>
        <taxon>Cestoda</taxon>
        <taxon>Eucestoda</taxon>
        <taxon>Cyclophyllidea</taxon>
        <taxon>Taeniidae</taxon>
        <taxon>Taenia</taxon>
    </lineage>
</organism>
<comment type="caution">
    <text evidence="9">The sequence shown here is derived from an EMBL/GenBank/DDBJ whole genome shotgun (WGS) entry which is preliminary data.</text>
</comment>
<dbReference type="Proteomes" id="UP001651158">
    <property type="component" value="Unassembled WGS sequence"/>
</dbReference>